<dbReference type="InterPro" id="IPR029044">
    <property type="entry name" value="Nucleotide-diphossugar_trans"/>
</dbReference>
<gene>
    <name evidence="13" type="ORF">SEPMUDRAFT_149099</name>
</gene>
<dbReference type="CDD" id="cd04197">
    <property type="entry name" value="eIF-2B_epsilon_N"/>
    <property type="match status" value="1"/>
</dbReference>
<evidence type="ECO:0000256" key="2">
    <source>
        <dbReference type="ARBA" id="ARBA00007878"/>
    </source>
</evidence>
<dbReference type="OMA" id="LAQSCKI"/>
<dbReference type="Gene3D" id="3.90.550.10">
    <property type="entry name" value="Spore Coat Polysaccharide Biosynthesis Protein SpsA, Chain A"/>
    <property type="match status" value="1"/>
</dbReference>
<evidence type="ECO:0000256" key="3">
    <source>
        <dbReference type="ARBA" id="ARBA00018601"/>
    </source>
</evidence>
<dbReference type="GeneID" id="27902476"/>
<accession>M3AY55</accession>
<dbReference type="Proteomes" id="UP000016931">
    <property type="component" value="Unassembled WGS sequence"/>
</dbReference>
<evidence type="ECO:0000313" key="14">
    <source>
        <dbReference type="Proteomes" id="UP000016931"/>
    </source>
</evidence>
<comment type="similarity">
    <text evidence="2">Belongs to the eIF-2B gamma/epsilon subunits family.</text>
</comment>
<dbReference type="GO" id="GO:0005829">
    <property type="term" value="C:cytosol"/>
    <property type="evidence" value="ECO:0007669"/>
    <property type="project" value="UniProtKB-SubCell"/>
</dbReference>
<reference evidence="13 14" key="1">
    <citation type="journal article" date="2012" name="PLoS Pathog.">
        <title>Diverse lifestyles and strategies of plant pathogenesis encoded in the genomes of eighteen Dothideomycetes fungi.</title>
        <authorList>
            <person name="Ohm R.A."/>
            <person name="Feau N."/>
            <person name="Henrissat B."/>
            <person name="Schoch C.L."/>
            <person name="Horwitz B.A."/>
            <person name="Barry K.W."/>
            <person name="Condon B.J."/>
            <person name="Copeland A.C."/>
            <person name="Dhillon B."/>
            <person name="Glaser F."/>
            <person name="Hesse C.N."/>
            <person name="Kosti I."/>
            <person name="LaButti K."/>
            <person name="Lindquist E.A."/>
            <person name="Lucas S."/>
            <person name="Salamov A.A."/>
            <person name="Bradshaw R.E."/>
            <person name="Ciuffetti L."/>
            <person name="Hamelin R.C."/>
            <person name="Kema G.H.J."/>
            <person name="Lawrence C."/>
            <person name="Scott J.A."/>
            <person name="Spatafora J.W."/>
            <person name="Turgeon B.G."/>
            <person name="de Wit P.J.G.M."/>
            <person name="Zhong S."/>
            <person name="Goodwin S.B."/>
            <person name="Grigoriev I.V."/>
        </authorList>
    </citation>
    <scope>NUCLEOTIDE SEQUENCE [LARGE SCALE GENOMIC DNA]</scope>
    <source>
        <strain evidence="13 14">SO2202</strain>
    </source>
</reference>
<dbReference type="PROSITE" id="PS00101">
    <property type="entry name" value="HEXAPEP_TRANSFERASES"/>
    <property type="match status" value="1"/>
</dbReference>
<keyword evidence="14" id="KW-1185">Reference proteome</keyword>
<dbReference type="InterPro" id="IPR005835">
    <property type="entry name" value="NTP_transferase_dom"/>
</dbReference>
<evidence type="ECO:0000256" key="9">
    <source>
        <dbReference type="ARBA" id="ARBA00044345"/>
    </source>
</evidence>
<dbReference type="InterPro" id="IPR018357">
    <property type="entry name" value="Hexapep_transf_CS"/>
</dbReference>
<evidence type="ECO:0000259" key="12">
    <source>
        <dbReference type="PROSITE" id="PS51363"/>
    </source>
</evidence>
<evidence type="ECO:0000256" key="1">
    <source>
        <dbReference type="ARBA" id="ARBA00004514"/>
    </source>
</evidence>
<comment type="subunit">
    <text evidence="10">Component of the translation initiation factor 2B (eIF2B) complex which is a heterodecamer of two sets of five different subunits: alpha, beta, gamma, delta and epsilon. Subunits alpha, beta and delta comprise a regulatory subcomplex and subunits epsilon and gamma comprise a catalytic subcomplex. Within the complex, the hexameric regulatory complex resides at the center, with the two heterodimeric catalytic subcomplexes bound on opposite sides.</text>
</comment>
<evidence type="ECO:0000313" key="13">
    <source>
        <dbReference type="EMBL" id="EMF12412.1"/>
    </source>
</evidence>
<feature type="compositionally biased region" description="Acidic residues" evidence="11">
    <location>
        <begin position="691"/>
        <end position="711"/>
    </location>
</feature>
<dbReference type="eggNOG" id="KOG1461">
    <property type="taxonomic scope" value="Eukaryota"/>
</dbReference>
<dbReference type="InterPro" id="IPR003307">
    <property type="entry name" value="W2_domain"/>
</dbReference>
<dbReference type="SUPFAM" id="SSF53448">
    <property type="entry name" value="Nucleotide-diphospho-sugar transferases"/>
    <property type="match status" value="1"/>
</dbReference>
<dbReference type="STRING" id="692275.M3AY55"/>
<keyword evidence="5 13" id="KW-0396">Initiation factor</keyword>
<dbReference type="InterPro" id="IPR056764">
    <property type="entry name" value="LbH_EIF2B3/5"/>
</dbReference>
<comment type="subcellular location">
    <subcellularLocation>
        <location evidence="1">Cytoplasm</location>
        <location evidence="1">Cytosol</location>
    </subcellularLocation>
</comment>
<dbReference type="PANTHER" id="PTHR45887">
    <property type="entry name" value="TRANSLATION INITIATION FACTOR EIF-2B SUBUNIT EPSILON"/>
    <property type="match status" value="1"/>
</dbReference>
<dbReference type="Pfam" id="PF02020">
    <property type="entry name" value="W2"/>
    <property type="match status" value="1"/>
</dbReference>
<dbReference type="PANTHER" id="PTHR45887:SF1">
    <property type="entry name" value="TRANSLATION INITIATION FACTOR EIF-2B SUBUNIT EPSILON"/>
    <property type="match status" value="1"/>
</dbReference>
<dbReference type="OrthoDB" id="424572at2759"/>
<dbReference type="Pfam" id="PF00483">
    <property type="entry name" value="NTP_transferase"/>
    <property type="match status" value="1"/>
</dbReference>
<organism evidence="13 14">
    <name type="scientific">Sphaerulina musiva (strain SO2202)</name>
    <name type="common">Poplar stem canker fungus</name>
    <name type="synonym">Septoria musiva</name>
    <dbReference type="NCBI Taxonomy" id="692275"/>
    <lineage>
        <taxon>Eukaryota</taxon>
        <taxon>Fungi</taxon>
        <taxon>Dikarya</taxon>
        <taxon>Ascomycota</taxon>
        <taxon>Pezizomycotina</taxon>
        <taxon>Dothideomycetes</taxon>
        <taxon>Dothideomycetidae</taxon>
        <taxon>Mycosphaerellales</taxon>
        <taxon>Mycosphaerellaceae</taxon>
        <taxon>Sphaerulina</taxon>
    </lineage>
</organism>
<evidence type="ECO:0000256" key="11">
    <source>
        <dbReference type="SAM" id="MobiDB-lite"/>
    </source>
</evidence>
<feature type="compositionally biased region" description="Basic and acidic residues" evidence="11">
    <location>
        <begin position="525"/>
        <end position="534"/>
    </location>
</feature>
<keyword evidence="5 13" id="KW-0648">Protein biosynthesis</keyword>
<dbReference type="InterPro" id="IPR016024">
    <property type="entry name" value="ARM-type_fold"/>
</dbReference>
<protein>
    <recommendedName>
        <fullName evidence="3">Mannose-1-phosphate guanyltransferase</fullName>
    </recommendedName>
    <alternativeName>
        <fullName evidence="7">GDP-mannose pyrophosphorylase</fullName>
    </alternativeName>
    <alternativeName>
        <fullName evidence="6">GTP-mannose-1-phosphate guanylyltransferase</fullName>
    </alternativeName>
    <alternativeName>
        <fullName evidence="8">Translation initiation factor eIF2B subunit epsilon</fullName>
    </alternativeName>
    <alternativeName>
        <fullName evidence="9">eIF2B GDP-GTP exchange factor subunit epsilon</fullName>
    </alternativeName>
</protein>
<feature type="compositionally biased region" description="Basic and acidic residues" evidence="11">
    <location>
        <begin position="10"/>
        <end position="22"/>
    </location>
</feature>
<dbReference type="GO" id="GO:0002183">
    <property type="term" value="P:cytoplasmic translational initiation"/>
    <property type="evidence" value="ECO:0007669"/>
    <property type="project" value="EnsemblFungi"/>
</dbReference>
<name>M3AY55_SPHMS</name>
<feature type="region of interest" description="Disordered" evidence="11">
    <location>
        <begin position="490"/>
        <end position="534"/>
    </location>
</feature>
<dbReference type="FunFam" id="3.90.550.10:FF:000066">
    <property type="entry name" value="Translation initiation factor eIF-2B subunit epsilon"/>
    <property type="match status" value="1"/>
</dbReference>
<dbReference type="GO" id="GO:0005851">
    <property type="term" value="C:eukaryotic translation initiation factor 2B complex"/>
    <property type="evidence" value="ECO:0007669"/>
    <property type="project" value="EnsemblFungi"/>
</dbReference>
<evidence type="ECO:0000256" key="7">
    <source>
        <dbReference type="ARBA" id="ARBA00031190"/>
    </source>
</evidence>
<dbReference type="Gene3D" id="2.160.10.10">
    <property type="entry name" value="Hexapeptide repeat proteins"/>
    <property type="match status" value="1"/>
</dbReference>
<dbReference type="RefSeq" id="XP_016760533.1">
    <property type="nucleotide sequence ID" value="XM_016905339.1"/>
</dbReference>
<evidence type="ECO:0000256" key="6">
    <source>
        <dbReference type="ARBA" id="ARBA00030179"/>
    </source>
</evidence>
<dbReference type="HOGENOM" id="CLU_012507_1_0_1"/>
<feature type="region of interest" description="Disordered" evidence="11">
    <location>
        <begin position="1"/>
        <end position="22"/>
    </location>
</feature>
<dbReference type="CDD" id="cd11558">
    <property type="entry name" value="W2_eIF2B_epsilon"/>
    <property type="match status" value="1"/>
</dbReference>
<dbReference type="GO" id="GO:0003743">
    <property type="term" value="F:translation initiation factor activity"/>
    <property type="evidence" value="ECO:0007669"/>
    <property type="project" value="UniProtKB-KW"/>
</dbReference>
<dbReference type="InterPro" id="IPR051956">
    <property type="entry name" value="eIF2B_epsilon"/>
</dbReference>
<keyword evidence="4" id="KW-0963">Cytoplasm</keyword>
<evidence type="ECO:0000256" key="10">
    <source>
        <dbReference type="ARBA" id="ARBA00046432"/>
    </source>
</evidence>
<evidence type="ECO:0000256" key="4">
    <source>
        <dbReference type="ARBA" id="ARBA00022490"/>
    </source>
</evidence>
<feature type="domain" description="W2" evidence="12">
    <location>
        <begin position="529"/>
        <end position="698"/>
    </location>
</feature>
<feature type="compositionally biased region" description="Low complexity" evidence="11">
    <location>
        <begin position="513"/>
        <end position="522"/>
    </location>
</feature>
<dbReference type="Gene3D" id="1.25.40.180">
    <property type="match status" value="1"/>
</dbReference>
<dbReference type="PROSITE" id="PS51363">
    <property type="entry name" value="W2"/>
    <property type="match status" value="1"/>
</dbReference>
<dbReference type="InterPro" id="IPR044123">
    <property type="entry name" value="W2_eIF2B_epsilon"/>
</dbReference>
<dbReference type="GO" id="GO:0016740">
    <property type="term" value="F:transferase activity"/>
    <property type="evidence" value="ECO:0007669"/>
    <property type="project" value="InterPro"/>
</dbReference>
<dbReference type="Pfam" id="PF25084">
    <property type="entry name" value="LbH_EIF2B"/>
    <property type="match status" value="1"/>
</dbReference>
<dbReference type="AlphaFoldDB" id="M3AY55"/>
<evidence type="ECO:0000256" key="8">
    <source>
        <dbReference type="ARBA" id="ARBA00044144"/>
    </source>
</evidence>
<evidence type="ECO:0000256" key="5">
    <source>
        <dbReference type="ARBA" id="ARBA00022540"/>
    </source>
</evidence>
<feature type="region of interest" description="Disordered" evidence="11">
    <location>
        <begin position="689"/>
        <end position="711"/>
    </location>
</feature>
<dbReference type="SUPFAM" id="SSF48371">
    <property type="entry name" value="ARM repeat"/>
    <property type="match status" value="1"/>
</dbReference>
<dbReference type="InterPro" id="IPR035543">
    <property type="entry name" value="eIF-2B_epsilon_N"/>
</dbReference>
<proteinExistence type="inferred from homology"/>
<dbReference type="GO" id="GO:0031369">
    <property type="term" value="F:translation initiation factor binding"/>
    <property type="evidence" value="ECO:0007669"/>
    <property type="project" value="InterPro"/>
</dbReference>
<dbReference type="GO" id="GO:0005085">
    <property type="term" value="F:guanyl-nucleotide exchange factor activity"/>
    <property type="evidence" value="ECO:0007669"/>
    <property type="project" value="EnsemblFungi"/>
</dbReference>
<sequence length="711" mass="79036">MPPKGKKSGSGRENRGDEEQTDEKLQAVVFADSFETRFSPFTIERPRCLLPLAGTPLIEYTLRFLAATGVQQVYVYCGNHTDAVEDYLNRSQWKASTAPFSLEIIKSASRSVGDCMRDMDAKGRITGDFIAVYGDVVANIPLQDALAAHRARREKDKKALMTMVLREAGQVHRTKSPQQRRVFVLDPDSHRCVHYEQLRPGETAVLDIPGDVLEDHVELEVREDLIDCGIDICTQEVLAQYTDNFDWQLPRRGFLYGTLKDFETYQYTVHTHVVTKGYAARIISLRAFDAISMDMMGRWTYPLTPDFNILPGQSFKQYSRNVYLEDGSTMARTTQMGHQVILGADTTLGEHAAVTNSVIGRRCIIGARAKIDGAHIWDGARIGDDAVIEKAIIGNDAVIGNGCHVENGALIGDRVHISDGIKVSGKHRITRLKRKRGRNHDETVEMPADPQIVGPDGTGFHMEIDEEEEEVLNTLVAGVQDLSLIDDDSISSIDEDSDDDLAAPHMRGDSARSDSFASAASDESGETRQKAKDFHQEAVHSMVDDMAKGNSIDDMKTEFKALILGVNADDTQIQRVTATAFSKRLSQIVEAGKTPKEAVSELIPTYTEIITAYVSSKKEQAAWLLYLQSDLVHRKQGSRILLYLSNALAQDDTFEPDGFELWWNDARSSASEEMVAVRKDTEPLVDALCASDEEESEEDSDDDDDDDDDDD</sequence>
<dbReference type="EMBL" id="KB456264">
    <property type="protein sequence ID" value="EMF12412.1"/>
    <property type="molecule type" value="Genomic_DNA"/>
</dbReference>
<feature type="compositionally biased region" description="Acidic residues" evidence="11">
    <location>
        <begin position="490"/>
        <end position="501"/>
    </location>
</feature>